<feature type="region of interest" description="Disordered" evidence="1">
    <location>
        <begin position="87"/>
        <end position="124"/>
    </location>
</feature>
<feature type="compositionally biased region" description="Basic and acidic residues" evidence="1">
    <location>
        <begin position="99"/>
        <end position="115"/>
    </location>
</feature>
<dbReference type="EMBL" id="JAPEUV010000132">
    <property type="protein sequence ID" value="KAJ4331959.1"/>
    <property type="molecule type" value="Genomic_DNA"/>
</dbReference>
<evidence type="ECO:0000313" key="3">
    <source>
        <dbReference type="Proteomes" id="UP001140562"/>
    </source>
</evidence>
<feature type="compositionally biased region" description="Pro residues" evidence="1">
    <location>
        <begin position="7"/>
        <end position="19"/>
    </location>
</feature>
<gene>
    <name evidence="2" type="ORF">N0V87_008763</name>
</gene>
<dbReference type="AlphaFoldDB" id="A0A9W8WSX9"/>
<proteinExistence type="predicted"/>
<sequence>MSEPSQDPNPPKSDPPQKPNPTKSDPPKKLQARTAGAPTTNEDVFRMEDFPGAEPGAANTPPREEEKIGITEALRMKGIKDLAKAARRKSGQIFTMFGGKKDGDKKDEDKNDGSKDGGSNTNTA</sequence>
<dbReference type="OrthoDB" id="3791678at2759"/>
<organism evidence="2 3">
    <name type="scientific">Didymella glomerata</name>
    <dbReference type="NCBI Taxonomy" id="749621"/>
    <lineage>
        <taxon>Eukaryota</taxon>
        <taxon>Fungi</taxon>
        <taxon>Dikarya</taxon>
        <taxon>Ascomycota</taxon>
        <taxon>Pezizomycotina</taxon>
        <taxon>Dothideomycetes</taxon>
        <taxon>Pleosporomycetidae</taxon>
        <taxon>Pleosporales</taxon>
        <taxon>Pleosporineae</taxon>
        <taxon>Didymellaceae</taxon>
        <taxon>Didymella</taxon>
    </lineage>
</organism>
<dbReference type="Proteomes" id="UP001140562">
    <property type="component" value="Unassembled WGS sequence"/>
</dbReference>
<evidence type="ECO:0000313" key="2">
    <source>
        <dbReference type="EMBL" id="KAJ4331959.1"/>
    </source>
</evidence>
<name>A0A9W8WSX9_9PLEO</name>
<comment type="caution">
    <text evidence="2">The sequence shown here is derived from an EMBL/GenBank/DDBJ whole genome shotgun (WGS) entry which is preliminary data.</text>
</comment>
<accession>A0A9W8WSX9</accession>
<feature type="region of interest" description="Disordered" evidence="1">
    <location>
        <begin position="1"/>
        <end position="69"/>
    </location>
</feature>
<keyword evidence="3" id="KW-1185">Reference proteome</keyword>
<reference evidence="2" key="1">
    <citation type="submission" date="2022-10" db="EMBL/GenBank/DDBJ databases">
        <title>Tapping the CABI collections for fungal endophytes: first genome assemblies for Collariella, Neodidymelliopsis, Ascochyta clinopodiicola, Didymella pomorum, Didymosphaeria variabile, Neocosmospora piperis and Neocucurbitaria cava.</title>
        <authorList>
            <person name="Hill R."/>
        </authorList>
    </citation>
    <scope>NUCLEOTIDE SEQUENCE</scope>
    <source>
        <strain evidence="2">IMI 360193</strain>
    </source>
</reference>
<evidence type="ECO:0000256" key="1">
    <source>
        <dbReference type="SAM" id="MobiDB-lite"/>
    </source>
</evidence>
<protein>
    <submittedName>
        <fullName evidence="2">Uncharacterized protein</fullName>
    </submittedName>
</protein>